<evidence type="ECO:0000259" key="1">
    <source>
        <dbReference type="Pfam" id="PF13470"/>
    </source>
</evidence>
<comment type="caution">
    <text evidence="2">The sequence shown here is derived from an EMBL/GenBank/DDBJ whole genome shotgun (WGS) entry which is preliminary data.</text>
</comment>
<dbReference type="RefSeq" id="WP_190571022.1">
    <property type="nucleotide sequence ID" value="NZ_JACJQL010000062.1"/>
</dbReference>
<dbReference type="SUPFAM" id="SSF88723">
    <property type="entry name" value="PIN domain-like"/>
    <property type="match status" value="1"/>
</dbReference>
<keyword evidence="3" id="KW-1185">Reference proteome</keyword>
<gene>
    <name evidence="2" type="ORF">H6G14_25980</name>
</gene>
<organism evidence="2 3">
    <name type="scientific">Nostoc parmelioides FACHB-3921</name>
    <dbReference type="NCBI Taxonomy" id="2692909"/>
    <lineage>
        <taxon>Bacteria</taxon>
        <taxon>Bacillati</taxon>
        <taxon>Cyanobacteriota</taxon>
        <taxon>Cyanophyceae</taxon>
        <taxon>Nostocales</taxon>
        <taxon>Nostocaceae</taxon>
        <taxon>Nostoc</taxon>
    </lineage>
</organism>
<dbReference type="Pfam" id="PF13470">
    <property type="entry name" value="PIN_3"/>
    <property type="match status" value="1"/>
</dbReference>
<dbReference type="Proteomes" id="UP000621307">
    <property type="component" value="Unassembled WGS sequence"/>
</dbReference>
<dbReference type="InterPro" id="IPR029060">
    <property type="entry name" value="PIN-like_dom_sf"/>
</dbReference>
<evidence type="ECO:0000313" key="3">
    <source>
        <dbReference type="Proteomes" id="UP000621307"/>
    </source>
</evidence>
<feature type="domain" description="PIN" evidence="1">
    <location>
        <begin position="4"/>
        <end position="112"/>
    </location>
</feature>
<proteinExistence type="predicted"/>
<reference evidence="2 3" key="1">
    <citation type="journal article" date="2020" name="ISME J.">
        <title>Comparative genomics reveals insights into cyanobacterial evolution and habitat adaptation.</title>
        <authorList>
            <person name="Chen M.Y."/>
            <person name="Teng W.K."/>
            <person name="Zhao L."/>
            <person name="Hu C.X."/>
            <person name="Zhou Y.K."/>
            <person name="Han B.P."/>
            <person name="Song L.R."/>
            <person name="Shu W.S."/>
        </authorList>
    </citation>
    <scope>NUCLEOTIDE SEQUENCE [LARGE SCALE GENOMIC DNA]</scope>
    <source>
        <strain evidence="2 3">FACHB-3921</strain>
    </source>
</reference>
<accession>A0ABR8BLC8</accession>
<protein>
    <recommendedName>
        <fullName evidence="1">PIN domain-containing protein</fullName>
    </recommendedName>
</protein>
<evidence type="ECO:0000313" key="2">
    <source>
        <dbReference type="EMBL" id="MBD2254688.1"/>
    </source>
</evidence>
<sequence>MMQVIIDADLVIDYLLLQREEVENLSDIIKNQQCKLFITQLGFDKFISLIENIYSPEQAKRFSNEIQKEITVCSINYELHEQANSLNFQDFESALEVACATSMGISAILTHNSQNFGEAKITIFSVENLLQRLKLEECLDFSTVFDWRESLYLPALDTPSFPTLEVVDIMKYRIRNSINTVMEVFRLLEKEGFQGITCQELQKKYNYSKSKITNIIFDLQNFHMAKNQAGRIIIEQSLIDSEDIAIASYLAKFLSQHTLVQKIYKELKPNQYLSRAYLKKIISEIYPDDKYKNMSDKTSNEQVYSLPLQFDEYPEKNSLATKSAGDYISRMLGWLLFTGLLEKKNKEVILIPINEGKQKGKLLEENAIQQLELFQNSHL</sequence>
<dbReference type="InterPro" id="IPR002716">
    <property type="entry name" value="PIN_dom"/>
</dbReference>
<name>A0ABR8BLC8_9NOSO</name>
<dbReference type="EMBL" id="JACJQL010000062">
    <property type="protein sequence ID" value="MBD2254688.1"/>
    <property type="molecule type" value="Genomic_DNA"/>
</dbReference>